<evidence type="ECO:0000256" key="2">
    <source>
        <dbReference type="ARBA" id="ARBA00007430"/>
    </source>
</evidence>
<feature type="transmembrane region" description="Helical" evidence="7">
    <location>
        <begin position="347"/>
        <end position="366"/>
    </location>
</feature>
<dbReference type="EMBL" id="CP003390">
    <property type="protein sequence ID" value="AFI84242.1"/>
    <property type="molecule type" value="Genomic_DNA"/>
</dbReference>
<dbReference type="PANTHER" id="PTHR30250:SF10">
    <property type="entry name" value="LIPOPOLYSACCHARIDE BIOSYNTHESIS PROTEIN WZXC"/>
    <property type="match status" value="1"/>
</dbReference>
<keyword evidence="9" id="KW-1185">Reference proteome</keyword>
<dbReference type="PATRIC" id="fig|754476.3.peg.1396"/>
<name>I1XIM3_METNJ</name>
<feature type="transmembrane region" description="Helical" evidence="7">
    <location>
        <begin position="46"/>
        <end position="68"/>
    </location>
</feature>
<dbReference type="HOGENOM" id="CLU_026911_3_2_6"/>
<dbReference type="Proteomes" id="UP000009144">
    <property type="component" value="Chromosome"/>
</dbReference>
<evidence type="ECO:0000256" key="3">
    <source>
        <dbReference type="ARBA" id="ARBA00022475"/>
    </source>
</evidence>
<dbReference type="RefSeq" id="WP_014706615.1">
    <property type="nucleotide sequence ID" value="NC_017857.3"/>
</dbReference>
<dbReference type="eggNOG" id="COG2244">
    <property type="taxonomic scope" value="Bacteria"/>
</dbReference>
<feature type="transmembrane region" description="Helical" evidence="7">
    <location>
        <begin position="188"/>
        <end position="205"/>
    </location>
</feature>
<evidence type="ECO:0000256" key="4">
    <source>
        <dbReference type="ARBA" id="ARBA00022692"/>
    </source>
</evidence>
<feature type="transmembrane region" description="Helical" evidence="7">
    <location>
        <begin position="162"/>
        <end position="182"/>
    </location>
</feature>
<feature type="transmembrane region" description="Helical" evidence="7">
    <location>
        <begin position="226"/>
        <end position="244"/>
    </location>
</feature>
<feature type="transmembrane region" description="Helical" evidence="7">
    <location>
        <begin position="309"/>
        <end position="327"/>
    </location>
</feature>
<keyword evidence="3" id="KW-1003">Cell membrane</keyword>
<proteinExistence type="inferred from homology"/>
<feature type="transmembrane region" description="Helical" evidence="7">
    <location>
        <begin position="96"/>
        <end position="118"/>
    </location>
</feature>
<evidence type="ECO:0000313" key="9">
    <source>
        <dbReference type="Proteomes" id="UP000009144"/>
    </source>
</evidence>
<reference evidence="8 9" key="2">
    <citation type="journal article" date="2013" name="Int. J. Syst. Evol. Microbiol.">
        <title>Methylophaga nitratireducenticrescens sp. nov. and Methylophaga frappieri sp. nov., isolated from the biofilm of the methanol-fed denitrification system treating the seawater at the Montreal Biodome.</title>
        <authorList>
            <person name="Villeneuve C."/>
            <person name="Martineau C."/>
            <person name="Mauffrey F."/>
            <person name="Villemur R."/>
        </authorList>
    </citation>
    <scope>NUCLEOTIDE SEQUENCE [LARGE SCALE GENOMIC DNA]</scope>
    <source>
        <strain evidence="8 9">JAM1</strain>
    </source>
</reference>
<organism evidence="8 9">
    <name type="scientific">Methylophaga nitratireducenticrescens</name>
    <dbReference type="NCBI Taxonomy" id="754476"/>
    <lineage>
        <taxon>Bacteria</taxon>
        <taxon>Pseudomonadati</taxon>
        <taxon>Pseudomonadota</taxon>
        <taxon>Gammaproteobacteria</taxon>
        <taxon>Thiotrichales</taxon>
        <taxon>Piscirickettsiaceae</taxon>
        <taxon>Methylophaga</taxon>
    </lineage>
</organism>
<evidence type="ECO:0000256" key="7">
    <source>
        <dbReference type="SAM" id="Phobius"/>
    </source>
</evidence>
<protein>
    <submittedName>
        <fullName evidence="8">Polysaccharide biosynthesis protein</fullName>
    </submittedName>
</protein>
<dbReference type="Pfam" id="PF13440">
    <property type="entry name" value="Polysacc_synt_3"/>
    <property type="match status" value="1"/>
</dbReference>
<feature type="transmembrane region" description="Helical" evidence="7">
    <location>
        <begin position="373"/>
        <end position="392"/>
    </location>
</feature>
<keyword evidence="4 7" id="KW-0812">Transmembrane</keyword>
<reference evidence="8 9" key="1">
    <citation type="journal article" date="2012" name="J. Bacteriol.">
        <title>Complete genome sequences of Methylophaga sp. strain JAM1 and Methylophaga sp. strain JAM7.</title>
        <authorList>
            <person name="Villeneuve C."/>
            <person name="Martineau C."/>
            <person name="Mauffrey F."/>
            <person name="Villemur R."/>
        </authorList>
    </citation>
    <scope>NUCLEOTIDE SEQUENCE [LARGE SCALE GENOMIC DNA]</scope>
    <source>
        <strain evidence="8 9">JAM1</strain>
    </source>
</reference>
<evidence type="ECO:0000256" key="5">
    <source>
        <dbReference type="ARBA" id="ARBA00022989"/>
    </source>
</evidence>
<dbReference type="AlphaFoldDB" id="I1XIM3"/>
<feature type="transmembrane region" description="Helical" evidence="7">
    <location>
        <begin position="431"/>
        <end position="448"/>
    </location>
</feature>
<dbReference type="GO" id="GO:0005886">
    <property type="term" value="C:plasma membrane"/>
    <property type="evidence" value="ECO:0007669"/>
    <property type="project" value="UniProtKB-SubCell"/>
</dbReference>
<dbReference type="STRING" id="754476.Q7A_1412"/>
<feature type="transmembrane region" description="Helical" evidence="7">
    <location>
        <begin position="398"/>
        <end position="419"/>
    </location>
</feature>
<dbReference type="PANTHER" id="PTHR30250">
    <property type="entry name" value="PST FAMILY PREDICTED COLANIC ACID TRANSPORTER"/>
    <property type="match status" value="1"/>
</dbReference>
<comment type="similarity">
    <text evidence="2">Belongs to the polysaccharide synthase family.</text>
</comment>
<dbReference type="OrthoDB" id="8538786at2"/>
<feature type="transmembrane region" description="Helical" evidence="7">
    <location>
        <begin position="260"/>
        <end position="277"/>
    </location>
</feature>
<keyword evidence="5 7" id="KW-1133">Transmembrane helix</keyword>
<comment type="subcellular location">
    <subcellularLocation>
        <location evidence="1">Cell membrane</location>
        <topology evidence="1">Multi-pass membrane protein</topology>
    </subcellularLocation>
</comment>
<keyword evidence="6 7" id="KW-0472">Membrane</keyword>
<dbReference type="KEGG" id="mej:Q7A_1412"/>
<gene>
    <name evidence="8" type="ordered locus">Q7A_1412</name>
</gene>
<evidence type="ECO:0000313" key="8">
    <source>
        <dbReference type="EMBL" id="AFI84242.1"/>
    </source>
</evidence>
<evidence type="ECO:0000256" key="1">
    <source>
        <dbReference type="ARBA" id="ARBA00004651"/>
    </source>
</evidence>
<evidence type="ECO:0000256" key="6">
    <source>
        <dbReference type="ARBA" id="ARBA00023136"/>
    </source>
</evidence>
<feature type="transmembrane region" description="Helical" evidence="7">
    <location>
        <begin position="130"/>
        <end position="150"/>
    </location>
</feature>
<dbReference type="InterPro" id="IPR050833">
    <property type="entry name" value="Poly_Biosynth_Transport"/>
</dbReference>
<sequence length="455" mass="50514">MTDTSSKGIKNRAIRSSVWVLAGQLGNQFIRLASNLIMTRLLVPEMFGLMSIVFVFLTGVSMLSDVGLRANIIQSKRGDSPLFLSTAWSVQVVRGFLIFIVLLIVAISLSLMVSSGAISPDSTYASPELPFLIAVTASTAIISGFNSINLQLMNRNLQMGKVTLIELLSQTIGIILMISIAIFWREVWVLVIAAIASALVKLILSHKLITGVKTKFMFDRDSWHEIFNFGKWIFIGSILGFLLGNGDRILLAGYLTPEKLGVYSIAFLLAGACRELFKKLIVTVFYPAISEVTRSDPEHAKRIYYKVRLRVDAITLSVAGFLMAAGSDVVSLLYDNRYIEAGWMLELLSLSLVFVGFSMAGMFLMARGNSKSYSVMIFVSVLFLFTFVPLAYHHFGLYGAILVIALNQVVDIPTTFYYLKKSNLLILRKEFIMVPLFFISFFLTKTILDITGLST</sequence>
<accession>I1XIM3</accession>